<keyword evidence="5 8" id="KW-0547">Nucleotide-binding</keyword>
<evidence type="ECO:0000313" key="11">
    <source>
        <dbReference type="EMBL" id="GAK49807.1"/>
    </source>
</evidence>
<dbReference type="AlphaFoldDB" id="A0A0S6VVF1"/>
<dbReference type="GO" id="GO:0004088">
    <property type="term" value="F:carbamoyl-phosphate synthase (glutamine-hydrolyzing) activity"/>
    <property type="evidence" value="ECO:0007669"/>
    <property type="project" value="TreeGrafter"/>
</dbReference>
<dbReference type="InterPro" id="IPR005479">
    <property type="entry name" value="CPAse_ATP-bd"/>
</dbReference>
<dbReference type="FunFam" id="3.40.50.20:FF:000001">
    <property type="entry name" value="Carbamoyl-phosphate synthase large chain"/>
    <property type="match status" value="1"/>
</dbReference>
<dbReference type="InterPro" id="IPR011607">
    <property type="entry name" value="MGS-like_dom"/>
</dbReference>
<dbReference type="GO" id="GO:0005524">
    <property type="term" value="F:ATP binding"/>
    <property type="evidence" value="ECO:0007669"/>
    <property type="project" value="UniProtKB-UniRule"/>
</dbReference>
<dbReference type="Gene3D" id="3.30.1490.20">
    <property type="entry name" value="ATP-grasp fold, A domain"/>
    <property type="match status" value="1"/>
</dbReference>
<dbReference type="STRING" id="1499966.U14_01031"/>
<dbReference type="Pfam" id="PF02787">
    <property type="entry name" value="CPSase_L_D3"/>
    <property type="match status" value="1"/>
</dbReference>
<dbReference type="EMBL" id="DF820455">
    <property type="protein sequence ID" value="GAK49807.1"/>
    <property type="molecule type" value="Genomic_DNA"/>
</dbReference>
<gene>
    <name evidence="11" type="ORF">U14_01031</name>
</gene>
<dbReference type="InterPro" id="IPR005483">
    <property type="entry name" value="CPSase_dom"/>
</dbReference>
<dbReference type="FunFam" id="3.30.470.20:FF:000001">
    <property type="entry name" value="Carbamoyl-phosphate synthase large chain"/>
    <property type="match status" value="1"/>
</dbReference>
<protein>
    <submittedName>
        <fullName evidence="11">Carbamoyl-phosphate synthase large subunit</fullName>
    </submittedName>
</protein>
<dbReference type="NCBIfam" id="NF009455">
    <property type="entry name" value="PRK12815.1"/>
    <property type="match status" value="1"/>
</dbReference>
<evidence type="ECO:0000259" key="10">
    <source>
        <dbReference type="PROSITE" id="PS51855"/>
    </source>
</evidence>
<organism evidence="11">
    <name type="scientific">Candidatus Moduliflexus flocculans</name>
    <dbReference type="NCBI Taxonomy" id="1499966"/>
    <lineage>
        <taxon>Bacteria</taxon>
        <taxon>Candidatus Moduliflexota</taxon>
        <taxon>Candidatus Moduliflexia</taxon>
        <taxon>Candidatus Moduliflexales</taxon>
        <taxon>Candidatus Moduliflexaceae</taxon>
    </lineage>
</organism>
<dbReference type="FunFam" id="3.40.50.20:FF:000002">
    <property type="entry name" value="Carbamoyl-phosphate synthase large chain"/>
    <property type="match status" value="1"/>
</dbReference>
<evidence type="ECO:0000256" key="6">
    <source>
        <dbReference type="ARBA" id="ARBA00022840"/>
    </source>
</evidence>
<dbReference type="SUPFAM" id="SSF56059">
    <property type="entry name" value="Glutathione synthetase ATP-binding domain-like"/>
    <property type="match status" value="2"/>
</dbReference>
<evidence type="ECO:0000313" key="12">
    <source>
        <dbReference type="Proteomes" id="UP000030700"/>
    </source>
</evidence>
<sequence length="1063" mass="118669">MRKQYTKVLILGSGALRIGQAGEFDYSGSQAIKALKEEGIATVLINPNIATIQTSDYLADKVYFLPVDAYFVEKVIEKERPDGIMLGFGGQTALNVGLEVYENGVLEKYGVEVLGSPVQAIKNTEDRELFANVLTEINMKIPASKAVNSVEEAVRVAEDIGYPVMARIAYALGGLGSGMARNKDELVELTTKAFSYSDQILIEEYLDGWKELEYEVVRDRYNNCIVVCSMENVDPMGIHTGESIVVAPVQTLSSSENFKLRSIAIQVIRHLGIIGECNIQYAFDPKSEDYRIIEVNARLSRSSALASKATGYPLAFIASKLALGYSLNEVKNMVTQETSACFEPALDYIVLKYPRWDLKKFTKVSLQLGSQMKSVGEVMAIARSYEEVLQKAVRMLDIGIPGIACHQEKFDDLDRELNKPTDRRMYAVAEALRQGYSVERICELSRITPWFVYKVKNIIDLETELSKYSLQDIPVEMFKDAKRKGFSDKQIGLLTKRSEQEVRERRKALSIVPYVKQIDTLAAEYPAKTNYLYMTYNGSEDDIEPQKQEKQVVVLGGGAYRIGSSVEFDWCCVNSVITLRNLNYGTIMINCNPETVSTDYDICDKLYFEEISYERVLDIYEKESPMGVIISMGGQTPNNLAMPLSKAGVTILGTSPQNIDRAENRHVFSQLLDTLKVDQPEWKELTSIVSAKQFAKKVGYPVLVRPSYVLSGAAMSIAESDIQLEEYLKKAADISKDYPVVITKFITNAREIEIDAVAKDGVMYCSAVSEHIENAGVHSGDASVVLPPQRTYLETMRRVKIIARKIAESLKITGPFNIQFLAKDGDVKVIECNLRASRSFPFVSKVFKMNFVDAATKVIMGHDVPKFDRSAFDLDYVGIKSPQFSFTRLQGSDPVSGVEMASTGEVACLGDDFHEAFLKSLLSVGFELPKKNILLSTGPLTSKAEFLESANLLAKMGFAFFATGGTAKFMQENGFHVTTLYWPLEKAEPNTLTYIADGKIDLVINIPKNEDPQELENDYLIRRKAVDFNVPLITNLQLAQRFAKAISQVSLADLQVKSWDEYK</sequence>
<evidence type="ECO:0000256" key="8">
    <source>
        <dbReference type="PROSITE-ProRule" id="PRU00409"/>
    </source>
</evidence>
<dbReference type="PROSITE" id="PS00866">
    <property type="entry name" value="CPSASE_1"/>
    <property type="match status" value="1"/>
</dbReference>
<dbReference type="PANTHER" id="PTHR11405:SF53">
    <property type="entry name" value="CARBAMOYL-PHOSPHATE SYNTHASE [AMMONIA], MITOCHONDRIAL"/>
    <property type="match status" value="1"/>
</dbReference>
<dbReference type="SMART" id="SM01096">
    <property type="entry name" value="CPSase_L_D3"/>
    <property type="match status" value="1"/>
</dbReference>
<dbReference type="PROSITE" id="PS00867">
    <property type="entry name" value="CPSASE_2"/>
    <property type="match status" value="2"/>
</dbReference>
<keyword evidence="4" id="KW-0677">Repeat</keyword>
<dbReference type="InterPro" id="IPR016185">
    <property type="entry name" value="PreATP-grasp_dom_sf"/>
</dbReference>
<comment type="catalytic activity">
    <reaction evidence="7">
        <text>hydrogencarbonate + NH4(+) + 2 ATP = carbamoyl phosphate + 2 ADP + phosphate + 2 H(+)</text>
        <dbReference type="Rhea" id="RHEA:18029"/>
        <dbReference type="ChEBI" id="CHEBI:15378"/>
        <dbReference type="ChEBI" id="CHEBI:17544"/>
        <dbReference type="ChEBI" id="CHEBI:28938"/>
        <dbReference type="ChEBI" id="CHEBI:30616"/>
        <dbReference type="ChEBI" id="CHEBI:43474"/>
        <dbReference type="ChEBI" id="CHEBI:58228"/>
        <dbReference type="ChEBI" id="CHEBI:456216"/>
        <dbReference type="EC" id="6.3.4.16"/>
    </reaction>
</comment>
<dbReference type="Pfam" id="PF02786">
    <property type="entry name" value="CPSase_L_D2"/>
    <property type="match status" value="2"/>
</dbReference>
<dbReference type="InterPro" id="IPR006275">
    <property type="entry name" value="CPSase_lsu"/>
</dbReference>
<evidence type="ECO:0000256" key="2">
    <source>
        <dbReference type="ARBA" id="ARBA00022598"/>
    </source>
</evidence>
<dbReference type="SUPFAM" id="SSF48108">
    <property type="entry name" value="Carbamoyl phosphate synthetase, large subunit connection domain"/>
    <property type="match status" value="1"/>
</dbReference>
<dbReference type="FunFam" id="3.30.470.20:FF:000051">
    <property type="entry name" value="Carbamoyl phosphate synthetase II"/>
    <property type="match status" value="1"/>
</dbReference>
<dbReference type="PROSITE" id="PS51855">
    <property type="entry name" value="MGS"/>
    <property type="match status" value="1"/>
</dbReference>
<evidence type="ECO:0000256" key="4">
    <source>
        <dbReference type="ARBA" id="ARBA00022737"/>
    </source>
</evidence>
<dbReference type="FunFam" id="1.10.1030.10:FF:000001">
    <property type="entry name" value="Carbamoyl-phosphate synthase large chain"/>
    <property type="match status" value="1"/>
</dbReference>
<dbReference type="GO" id="GO:0046872">
    <property type="term" value="F:metal ion binding"/>
    <property type="evidence" value="ECO:0007669"/>
    <property type="project" value="UniProtKB-KW"/>
</dbReference>
<dbReference type="NCBIfam" id="TIGR01369">
    <property type="entry name" value="CPSaseII_lrg"/>
    <property type="match status" value="1"/>
</dbReference>
<evidence type="ECO:0000256" key="5">
    <source>
        <dbReference type="ARBA" id="ARBA00022741"/>
    </source>
</evidence>
<accession>A0A0S6VVF1</accession>
<dbReference type="SUPFAM" id="SSF52440">
    <property type="entry name" value="PreATP-grasp domain"/>
    <property type="match status" value="2"/>
</dbReference>
<keyword evidence="2" id="KW-0436">Ligase</keyword>
<dbReference type="GO" id="GO:0004087">
    <property type="term" value="F:carbamoyl-phosphate synthase (ammonia) activity"/>
    <property type="evidence" value="ECO:0007669"/>
    <property type="project" value="UniProtKB-EC"/>
</dbReference>
<dbReference type="InterPro" id="IPR058047">
    <property type="entry name" value="CPSase_preATP-grasp"/>
</dbReference>
<dbReference type="Pfam" id="PF02142">
    <property type="entry name" value="MGS"/>
    <property type="match status" value="1"/>
</dbReference>
<proteinExistence type="inferred from homology"/>
<dbReference type="Gene3D" id="1.10.1030.10">
    <property type="entry name" value="Carbamoyl-phosphate synthetase, large subunit oligomerisation domain"/>
    <property type="match status" value="1"/>
</dbReference>
<feature type="domain" description="MGS-like" evidence="10">
    <location>
        <begin position="926"/>
        <end position="1063"/>
    </location>
</feature>
<keyword evidence="6 8" id="KW-0067">ATP-binding</keyword>
<dbReference type="InterPro" id="IPR036897">
    <property type="entry name" value="CarbamoylP_synth_lsu_oligo_sf"/>
</dbReference>
<evidence type="ECO:0000259" key="9">
    <source>
        <dbReference type="PROSITE" id="PS50975"/>
    </source>
</evidence>
<dbReference type="NCBIfam" id="NF003671">
    <property type="entry name" value="PRK05294.1"/>
    <property type="match status" value="1"/>
</dbReference>
<dbReference type="PRINTS" id="PR00098">
    <property type="entry name" value="CPSASE"/>
</dbReference>
<dbReference type="Gene3D" id="3.40.50.20">
    <property type="match status" value="2"/>
</dbReference>
<feature type="domain" description="ATP-grasp" evidence="9">
    <location>
        <begin position="131"/>
        <end position="323"/>
    </location>
</feature>
<dbReference type="InterPro" id="IPR013815">
    <property type="entry name" value="ATP_grasp_subdomain_1"/>
</dbReference>
<name>A0A0S6VVF1_9BACT</name>
<dbReference type="Pfam" id="PF25596">
    <property type="entry name" value="CPSase_L_D1"/>
    <property type="match status" value="2"/>
</dbReference>
<dbReference type="PROSITE" id="PS50975">
    <property type="entry name" value="ATP_GRASP"/>
    <property type="match status" value="2"/>
</dbReference>
<dbReference type="FunFam" id="3.30.1490.20:FF:000001">
    <property type="entry name" value="Carbamoyl-phosphate synthase large chain"/>
    <property type="match status" value="1"/>
</dbReference>
<dbReference type="Proteomes" id="UP000030700">
    <property type="component" value="Unassembled WGS sequence"/>
</dbReference>
<dbReference type="SUPFAM" id="SSF52335">
    <property type="entry name" value="Methylglyoxal synthase-like"/>
    <property type="match status" value="1"/>
</dbReference>
<dbReference type="InterPro" id="IPR011761">
    <property type="entry name" value="ATP-grasp"/>
</dbReference>
<dbReference type="CDD" id="cd01423">
    <property type="entry name" value="MGS_CPS_I_III"/>
    <property type="match status" value="1"/>
</dbReference>
<dbReference type="GO" id="GO:0006541">
    <property type="term" value="P:glutamine metabolic process"/>
    <property type="evidence" value="ECO:0007669"/>
    <property type="project" value="TreeGrafter"/>
</dbReference>
<keyword evidence="3" id="KW-0479">Metal-binding</keyword>
<evidence type="ECO:0000256" key="7">
    <source>
        <dbReference type="ARBA" id="ARBA00047359"/>
    </source>
</evidence>
<dbReference type="GO" id="GO:0005737">
    <property type="term" value="C:cytoplasm"/>
    <property type="evidence" value="ECO:0007669"/>
    <property type="project" value="TreeGrafter"/>
</dbReference>
<feature type="domain" description="ATP-grasp" evidence="9">
    <location>
        <begin position="669"/>
        <end position="860"/>
    </location>
</feature>
<dbReference type="InterPro" id="IPR005480">
    <property type="entry name" value="CPSase_lsu_oligo"/>
</dbReference>
<dbReference type="Gene3D" id="3.30.470.20">
    <property type="entry name" value="ATP-grasp fold, B domain"/>
    <property type="match status" value="2"/>
</dbReference>
<evidence type="ECO:0000256" key="1">
    <source>
        <dbReference type="ARBA" id="ARBA00009799"/>
    </source>
</evidence>
<dbReference type="HOGENOM" id="CLU_000513_1_3_0"/>
<dbReference type="InterPro" id="IPR036914">
    <property type="entry name" value="MGS-like_dom_sf"/>
</dbReference>
<reference evidence="11" key="1">
    <citation type="journal article" date="2015" name="PeerJ">
        <title>First genomic representation of candidate bacterial phylum KSB3 points to enhanced environmental sensing as a trigger of wastewater bulking.</title>
        <authorList>
            <person name="Sekiguchi Y."/>
            <person name="Ohashi A."/>
            <person name="Parks D.H."/>
            <person name="Yamauchi T."/>
            <person name="Tyson G.W."/>
            <person name="Hugenholtz P."/>
        </authorList>
    </citation>
    <scope>NUCLEOTIDE SEQUENCE [LARGE SCALE GENOMIC DNA]</scope>
</reference>
<keyword evidence="12" id="KW-1185">Reference proteome</keyword>
<dbReference type="SMART" id="SM00851">
    <property type="entry name" value="MGS"/>
    <property type="match status" value="1"/>
</dbReference>
<evidence type="ECO:0000256" key="3">
    <source>
        <dbReference type="ARBA" id="ARBA00022723"/>
    </source>
</evidence>
<dbReference type="PANTHER" id="PTHR11405">
    <property type="entry name" value="CARBAMOYLTRANSFERASE FAMILY MEMBER"/>
    <property type="match status" value="1"/>
</dbReference>
<comment type="similarity">
    <text evidence="1">Belongs to the CarB family.</text>
</comment>
<dbReference type="Gene3D" id="3.40.50.1380">
    <property type="entry name" value="Methylglyoxal synthase-like domain"/>
    <property type="match status" value="1"/>
</dbReference>